<dbReference type="NCBIfam" id="TIGR00237">
    <property type="entry name" value="xseA"/>
    <property type="match status" value="1"/>
</dbReference>
<evidence type="ECO:0000256" key="4">
    <source>
        <dbReference type="ARBA" id="ARBA00022839"/>
    </source>
</evidence>
<evidence type="ECO:0000313" key="10">
    <source>
        <dbReference type="Proteomes" id="UP000267342"/>
    </source>
</evidence>
<feature type="domain" description="OB-fold nucleic acid binding" evidence="8">
    <location>
        <begin position="21"/>
        <end position="113"/>
    </location>
</feature>
<sequence>MSFPPSSTAPAEPGSAPEQALSVSELNRSARLLLERHLPYCWIEGEISSLSQPSSGHAYFTLKDAHAQVRCALFRQQARFVAAPLREGAQVQVRAQISLYEPRGDYQLIVEAVRAVGHGALLQALEALRQRLNEEGLFAKSQPLPYPPRHLGLITSPTGAAIKDVMAVLAARWPGIQVSLLPVPVQGQQAPDAIVSALQAANRDGRFDALLLTRGGGSFEDLNVFNDERIARALHASRIPVLSAIGHEIDSTIADLAADAAAPTPSAAAERLTPDQRDTRRRLVQLAHRLLNAQHHILHTARQRIDHLSLRLRDPSDYLRHQRQRLEALTHRLWHAQTARLGEARQQLSLLQARLRHPQALLDEQRQRLMTLRQRLIQAQHQRFHHYQQRWQHLYERFERQRAQLTLLPLQQQLDTLHNRLQRAQHQGLARYQQRLAFLMHRLDGVSPLQTLKRGYAVVRSGQQVITQVEEVSIGQTLDVELDNGTLHVKVEEQQFKA</sequence>
<proteinExistence type="inferred from homology"/>
<dbReference type="InterPro" id="IPR025824">
    <property type="entry name" value="OB-fold_nuc-bd_dom"/>
</dbReference>
<evidence type="ECO:0000256" key="2">
    <source>
        <dbReference type="ARBA" id="ARBA00022722"/>
    </source>
</evidence>
<dbReference type="GO" id="GO:0006308">
    <property type="term" value="P:DNA catabolic process"/>
    <property type="evidence" value="ECO:0007669"/>
    <property type="project" value="UniProtKB-UniRule"/>
</dbReference>
<dbReference type="EC" id="3.1.11.6" evidence="5"/>
<dbReference type="PANTHER" id="PTHR30008">
    <property type="entry name" value="EXODEOXYRIBONUCLEASE 7 LARGE SUBUNIT"/>
    <property type="match status" value="1"/>
</dbReference>
<dbReference type="RefSeq" id="WP_051524167.1">
    <property type="nucleotide sequence ID" value="NZ_AP018933.1"/>
</dbReference>
<dbReference type="CDD" id="cd04489">
    <property type="entry name" value="ExoVII_LU_OBF"/>
    <property type="match status" value="1"/>
</dbReference>
<feature type="domain" description="Exonuclease VII large subunit C-terminal" evidence="7">
    <location>
        <begin position="140"/>
        <end position="356"/>
    </location>
</feature>
<gene>
    <name evidence="5" type="primary">xseA</name>
    <name evidence="9" type="ORF">ZBT109_1758</name>
</gene>
<dbReference type="GO" id="GO:0009318">
    <property type="term" value="C:exodeoxyribonuclease VII complex"/>
    <property type="evidence" value="ECO:0007669"/>
    <property type="project" value="UniProtKB-UniRule"/>
</dbReference>
<organism evidence="9 10">
    <name type="scientific">Zymobacter palmae</name>
    <dbReference type="NCBI Taxonomy" id="33074"/>
    <lineage>
        <taxon>Bacteria</taxon>
        <taxon>Pseudomonadati</taxon>
        <taxon>Pseudomonadota</taxon>
        <taxon>Gammaproteobacteria</taxon>
        <taxon>Oceanospirillales</taxon>
        <taxon>Halomonadaceae</taxon>
        <taxon>Zymobacter group</taxon>
        <taxon>Zymobacter</taxon>
    </lineage>
</organism>
<dbReference type="Pfam" id="PF13742">
    <property type="entry name" value="tRNA_anti_2"/>
    <property type="match status" value="1"/>
</dbReference>
<dbReference type="Proteomes" id="UP000267342">
    <property type="component" value="Chromosome"/>
</dbReference>
<dbReference type="PANTHER" id="PTHR30008:SF0">
    <property type="entry name" value="EXODEOXYRIBONUCLEASE 7 LARGE SUBUNIT"/>
    <property type="match status" value="1"/>
</dbReference>
<comment type="subunit">
    <text evidence="5">Heterooligomer composed of large and small subunits.</text>
</comment>
<evidence type="ECO:0000313" key="9">
    <source>
        <dbReference type="EMBL" id="BBG30508.1"/>
    </source>
</evidence>
<dbReference type="InterPro" id="IPR020579">
    <property type="entry name" value="Exonuc_VII_lsu_C"/>
</dbReference>
<dbReference type="KEGG" id="zpl:ZBT109_1758"/>
<comment type="subcellular location">
    <subcellularLocation>
        <location evidence="5 6">Cytoplasm</location>
    </subcellularLocation>
</comment>
<comment type="catalytic activity">
    <reaction evidence="5 6">
        <text>Exonucleolytic cleavage in either 5'- to 3'- or 3'- to 5'-direction to yield nucleoside 5'-phosphates.</text>
        <dbReference type="EC" id="3.1.11.6"/>
    </reaction>
</comment>
<keyword evidence="2 5" id="KW-0540">Nuclease</keyword>
<protein>
    <recommendedName>
        <fullName evidence="5">Exodeoxyribonuclease 7 large subunit</fullName>
        <ecNumber evidence="5">3.1.11.6</ecNumber>
    </recommendedName>
    <alternativeName>
        <fullName evidence="5">Exodeoxyribonuclease VII large subunit</fullName>
        <shortName evidence="5">Exonuclease VII large subunit</shortName>
    </alternativeName>
</protein>
<dbReference type="GO" id="GO:0003676">
    <property type="term" value="F:nucleic acid binding"/>
    <property type="evidence" value="ECO:0007669"/>
    <property type="project" value="InterPro"/>
</dbReference>
<evidence type="ECO:0000256" key="5">
    <source>
        <dbReference type="HAMAP-Rule" id="MF_00378"/>
    </source>
</evidence>
<dbReference type="AlphaFoldDB" id="A0A348HFV6"/>
<dbReference type="GO" id="GO:0008855">
    <property type="term" value="F:exodeoxyribonuclease VII activity"/>
    <property type="evidence" value="ECO:0007669"/>
    <property type="project" value="UniProtKB-UniRule"/>
</dbReference>
<evidence type="ECO:0000256" key="6">
    <source>
        <dbReference type="RuleBase" id="RU004355"/>
    </source>
</evidence>
<dbReference type="InterPro" id="IPR003753">
    <property type="entry name" value="Exonuc_VII_L"/>
</dbReference>
<keyword evidence="1 5" id="KW-0963">Cytoplasm</keyword>
<comment type="similarity">
    <text evidence="5 6">Belongs to the XseA family.</text>
</comment>
<evidence type="ECO:0000259" key="7">
    <source>
        <dbReference type="Pfam" id="PF02601"/>
    </source>
</evidence>
<dbReference type="EMBL" id="AP018933">
    <property type="protein sequence ID" value="BBG30508.1"/>
    <property type="molecule type" value="Genomic_DNA"/>
</dbReference>
<dbReference type="GO" id="GO:0005737">
    <property type="term" value="C:cytoplasm"/>
    <property type="evidence" value="ECO:0007669"/>
    <property type="project" value="UniProtKB-SubCell"/>
</dbReference>
<keyword evidence="3 5" id="KW-0378">Hydrolase</keyword>
<name>A0A348HFV6_9GAMM</name>
<accession>A0A348HFV6</accession>
<dbReference type="Pfam" id="PF02601">
    <property type="entry name" value="Exonuc_VII_L"/>
    <property type="match status" value="1"/>
</dbReference>
<evidence type="ECO:0000256" key="3">
    <source>
        <dbReference type="ARBA" id="ARBA00022801"/>
    </source>
</evidence>
<reference evidence="9 10" key="1">
    <citation type="submission" date="2018-09" db="EMBL/GenBank/DDBJ databases">
        <title>Zymobacter palmae IAM14233 (=T109) whole genome analysis.</title>
        <authorList>
            <person name="Yanase H."/>
        </authorList>
    </citation>
    <scope>NUCLEOTIDE SEQUENCE [LARGE SCALE GENOMIC DNA]</scope>
    <source>
        <strain evidence="9 10">IAM14233</strain>
    </source>
</reference>
<comment type="function">
    <text evidence="5">Bidirectionally degrades single-stranded DNA into large acid-insoluble oligonucleotides, which are then degraded further into small acid-soluble oligonucleotides.</text>
</comment>
<keyword evidence="10" id="KW-1185">Reference proteome</keyword>
<dbReference type="HAMAP" id="MF_00378">
    <property type="entry name" value="Exonuc_7_L"/>
    <property type="match status" value="1"/>
</dbReference>
<dbReference type="STRING" id="1123510.GCA_000620025_00943"/>
<evidence type="ECO:0000256" key="1">
    <source>
        <dbReference type="ARBA" id="ARBA00022490"/>
    </source>
</evidence>
<keyword evidence="4 5" id="KW-0269">Exonuclease</keyword>
<evidence type="ECO:0000259" key="8">
    <source>
        <dbReference type="Pfam" id="PF13742"/>
    </source>
</evidence>